<reference evidence="4 5" key="1">
    <citation type="submission" date="2020-08" db="EMBL/GenBank/DDBJ databases">
        <title>Genomic Encyclopedia of Type Strains, Phase IV (KMG-IV): sequencing the most valuable type-strain genomes for metagenomic binning, comparative biology and taxonomic classification.</title>
        <authorList>
            <person name="Goeker M."/>
        </authorList>
    </citation>
    <scope>NUCLEOTIDE SEQUENCE [LARGE SCALE GENOMIC DNA]</scope>
    <source>
        <strain evidence="4 5">DSM 102134</strain>
    </source>
</reference>
<dbReference type="InterPro" id="IPR050426">
    <property type="entry name" value="Glycosyltransferase_28"/>
</dbReference>
<dbReference type="InterPro" id="IPR004276">
    <property type="entry name" value="GlycoTrans_28_N"/>
</dbReference>
<accession>A0A7W9YU24</accession>
<sequence length="494" mass="52075">MRISIHALGTRGDLQPYLALALGLQARGHEVLIVAPAQFADMASPRGLAFAPLPAEFLAILESPEAKAMIGRAGAGFGAGFKLLKHYRHLARSLLDAEWAAARDFAPDAIIHHPKALGAPHIAGKLGVPLFLASPLPGFTPTSEFPTPILPFASLGPLNRASHALMIHGSKMLFPGTVRAWRREMLGLGSRSKPAELLGTLYAYSPHVVPKPRDWGAEVAVTGYWFLDSPDWQPDPDLAAFLAAGEPPIYVGFGSMPGTDPAGLTELVVDGLRRAGKRGLLATAGGALGNARACTDVHVIAGAPHDRLLPHVHATLHHGGAGTTGAALRAGKPTSLCPFFGDQPFWARRIAELGVGPEAVDKRKMTAEDLATAFRAMDDPAMRCRAANLGTAIRAEEGVAAAVHLVEQRLAGFGRRRCGPAGPGQGQVIRSGRAMPPSFSSMASRRAVALSNFNRTPTPSPLDSGKKSAPAYSRARSSLWTASDDGWQILSSNA</sequence>
<keyword evidence="5" id="KW-1185">Reference proteome</keyword>
<name>A0A7W9YU24_9HYPH</name>
<dbReference type="AlphaFoldDB" id="A0A7W9YU24"/>
<protein>
    <submittedName>
        <fullName evidence="4">UDP:flavonoid glycosyltransferase YjiC (YdhE family)</fullName>
    </submittedName>
</protein>
<feature type="region of interest" description="Disordered" evidence="1">
    <location>
        <begin position="453"/>
        <end position="475"/>
    </location>
</feature>
<dbReference type="InterPro" id="IPR002213">
    <property type="entry name" value="UDP_glucos_trans"/>
</dbReference>
<dbReference type="GO" id="GO:0005975">
    <property type="term" value="P:carbohydrate metabolic process"/>
    <property type="evidence" value="ECO:0007669"/>
    <property type="project" value="InterPro"/>
</dbReference>
<dbReference type="PANTHER" id="PTHR48050">
    <property type="entry name" value="STEROL 3-BETA-GLUCOSYLTRANSFERASE"/>
    <property type="match status" value="1"/>
</dbReference>
<evidence type="ECO:0000313" key="4">
    <source>
        <dbReference type="EMBL" id="MBB6178403.1"/>
    </source>
</evidence>
<dbReference type="FunFam" id="3.40.50.2000:FF:000009">
    <property type="entry name" value="Sterol 3-beta-glucosyltransferase UGT80A2"/>
    <property type="match status" value="1"/>
</dbReference>
<dbReference type="Pfam" id="PF06722">
    <property type="entry name" value="EryCIII-like_C"/>
    <property type="match status" value="1"/>
</dbReference>
<dbReference type="CDD" id="cd03784">
    <property type="entry name" value="GT1_Gtf-like"/>
    <property type="match status" value="1"/>
</dbReference>
<organism evidence="4 5">
    <name type="scientific">Pseudorhizobium flavum</name>
    <dbReference type="NCBI Taxonomy" id="1335061"/>
    <lineage>
        <taxon>Bacteria</taxon>
        <taxon>Pseudomonadati</taxon>
        <taxon>Pseudomonadota</taxon>
        <taxon>Alphaproteobacteria</taxon>
        <taxon>Hyphomicrobiales</taxon>
        <taxon>Rhizobiaceae</taxon>
        <taxon>Rhizobium/Agrobacterium group</taxon>
        <taxon>Pseudorhizobium</taxon>
    </lineage>
</organism>
<evidence type="ECO:0000256" key="1">
    <source>
        <dbReference type="SAM" id="MobiDB-lite"/>
    </source>
</evidence>
<evidence type="ECO:0000259" key="3">
    <source>
        <dbReference type="Pfam" id="PF06722"/>
    </source>
</evidence>
<dbReference type="Gene3D" id="3.40.50.2000">
    <property type="entry name" value="Glycogen Phosphorylase B"/>
    <property type="match status" value="2"/>
</dbReference>
<feature type="domain" description="Erythromycin biosynthesis protein CIII-like C-terminal" evidence="3">
    <location>
        <begin position="296"/>
        <end position="391"/>
    </location>
</feature>
<evidence type="ECO:0000313" key="5">
    <source>
        <dbReference type="Proteomes" id="UP000535501"/>
    </source>
</evidence>
<evidence type="ECO:0000259" key="2">
    <source>
        <dbReference type="Pfam" id="PF03033"/>
    </source>
</evidence>
<feature type="domain" description="Glycosyltransferase family 28 N-terminal" evidence="2">
    <location>
        <begin position="5"/>
        <end position="139"/>
    </location>
</feature>
<dbReference type="Pfam" id="PF03033">
    <property type="entry name" value="Glyco_transf_28"/>
    <property type="match status" value="1"/>
</dbReference>
<gene>
    <name evidence="4" type="ORF">HNQ75_000346</name>
</gene>
<comment type="caution">
    <text evidence="4">The sequence shown here is derived from an EMBL/GenBank/DDBJ whole genome shotgun (WGS) entry which is preliminary data.</text>
</comment>
<dbReference type="Proteomes" id="UP000535501">
    <property type="component" value="Unassembled WGS sequence"/>
</dbReference>
<dbReference type="SUPFAM" id="SSF53756">
    <property type="entry name" value="UDP-Glycosyltransferase/glycogen phosphorylase"/>
    <property type="match status" value="1"/>
</dbReference>
<dbReference type="GO" id="GO:0008194">
    <property type="term" value="F:UDP-glycosyltransferase activity"/>
    <property type="evidence" value="ECO:0007669"/>
    <property type="project" value="InterPro"/>
</dbReference>
<dbReference type="PANTHER" id="PTHR48050:SF13">
    <property type="entry name" value="STEROL 3-BETA-GLUCOSYLTRANSFERASE UGT80A2"/>
    <property type="match status" value="1"/>
</dbReference>
<dbReference type="GO" id="GO:0016758">
    <property type="term" value="F:hexosyltransferase activity"/>
    <property type="evidence" value="ECO:0007669"/>
    <property type="project" value="InterPro"/>
</dbReference>
<proteinExistence type="predicted"/>
<dbReference type="GO" id="GO:0033072">
    <property type="term" value="P:vancomycin biosynthetic process"/>
    <property type="evidence" value="ECO:0007669"/>
    <property type="project" value="UniProtKB-ARBA"/>
</dbReference>
<keyword evidence="4" id="KW-0808">Transferase</keyword>
<dbReference type="InterPro" id="IPR010610">
    <property type="entry name" value="EryCIII-like_C"/>
</dbReference>
<dbReference type="EMBL" id="JACHEJ010000001">
    <property type="protein sequence ID" value="MBB6178403.1"/>
    <property type="molecule type" value="Genomic_DNA"/>
</dbReference>